<keyword evidence="1" id="KW-0472">Membrane</keyword>
<accession>A0A7S3PAE9</accession>
<feature type="transmembrane region" description="Helical" evidence="1">
    <location>
        <begin position="139"/>
        <end position="159"/>
    </location>
</feature>
<name>A0A7S3PAE9_9STRA</name>
<feature type="transmembrane region" description="Helical" evidence="1">
    <location>
        <begin position="75"/>
        <end position="96"/>
    </location>
</feature>
<keyword evidence="1" id="KW-1133">Transmembrane helix</keyword>
<reference evidence="2" key="1">
    <citation type="submission" date="2021-01" db="EMBL/GenBank/DDBJ databases">
        <authorList>
            <person name="Corre E."/>
            <person name="Pelletier E."/>
            <person name="Niang G."/>
            <person name="Scheremetjew M."/>
            <person name="Finn R."/>
            <person name="Kale V."/>
            <person name="Holt S."/>
            <person name="Cochrane G."/>
            <person name="Meng A."/>
            <person name="Brown T."/>
            <person name="Cohen L."/>
        </authorList>
    </citation>
    <scope>NUCLEOTIDE SEQUENCE</scope>
    <source>
        <strain evidence="2">CCMP127</strain>
    </source>
</reference>
<evidence type="ECO:0000256" key="1">
    <source>
        <dbReference type="SAM" id="Phobius"/>
    </source>
</evidence>
<dbReference type="AlphaFoldDB" id="A0A7S3PAE9"/>
<gene>
    <name evidence="2" type="ORF">ACOF00016_LOCUS12061</name>
</gene>
<organism evidence="2">
    <name type="scientific">Amphora coffeiformis</name>
    <dbReference type="NCBI Taxonomy" id="265554"/>
    <lineage>
        <taxon>Eukaryota</taxon>
        <taxon>Sar</taxon>
        <taxon>Stramenopiles</taxon>
        <taxon>Ochrophyta</taxon>
        <taxon>Bacillariophyta</taxon>
        <taxon>Bacillariophyceae</taxon>
        <taxon>Bacillariophycidae</taxon>
        <taxon>Thalassiophysales</taxon>
        <taxon>Catenulaceae</taxon>
        <taxon>Amphora</taxon>
    </lineage>
</organism>
<evidence type="ECO:0000313" key="2">
    <source>
        <dbReference type="EMBL" id="CAE0414886.1"/>
    </source>
</evidence>
<feature type="transmembrane region" description="Helical" evidence="1">
    <location>
        <begin position="103"/>
        <end position="127"/>
    </location>
</feature>
<sequence>MDTMSARSGADTESIYGNDTAENFMTRLFSSCSEDPKGSVHRAWGLTLIFLVIFFIVSVFEMWNLKSADGSTALMLAAIFTGVTHLFLGILGTFVLKRFPTSFSVGFFLGILVILANQNMMLMATFHGYAYGSPRTNSVFSNLGFVLFIMLAAFAIMLFHFKSRIIVAPIDAKGLGGRSNSADYRSYQET</sequence>
<keyword evidence="1" id="KW-0812">Transmembrane</keyword>
<proteinExistence type="predicted"/>
<dbReference type="EMBL" id="HBIM01015272">
    <property type="protein sequence ID" value="CAE0414886.1"/>
    <property type="molecule type" value="Transcribed_RNA"/>
</dbReference>
<feature type="transmembrane region" description="Helical" evidence="1">
    <location>
        <begin position="43"/>
        <end position="63"/>
    </location>
</feature>
<protein>
    <submittedName>
        <fullName evidence="2">Uncharacterized protein</fullName>
    </submittedName>
</protein>